<comment type="similarity">
    <text evidence="2">Belongs to the Ca(2+):cation antiporter (CaCA) (TC 2.A.19) family. SLC24A subfamily.</text>
</comment>
<dbReference type="FunFam" id="1.20.1420.30:FF:000004">
    <property type="entry name" value="Sodium/potassium/calcium exchanger 2 isoform 1"/>
    <property type="match status" value="1"/>
</dbReference>
<evidence type="ECO:0000256" key="7">
    <source>
        <dbReference type="ARBA" id="ARBA00022692"/>
    </source>
</evidence>
<proteinExistence type="inferred from homology"/>
<dbReference type="OrthoDB" id="2127281at2759"/>
<dbReference type="InterPro" id="IPR004837">
    <property type="entry name" value="NaCa_Exmemb"/>
</dbReference>
<evidence type="ECO:0000256" key="8">
    <source>
        <dbReference type="ARBA" id="ARBA00022729"/>
    </source>
</evidence>
<evidence type="ECO:0000256" key="4">
    <source>
        <dbReference type="ARBA" id="ARBA00022449"/>
    </source>
</evidence>
<keyword evidence="9" id="KW-0106">Calcium</keyword>
<dbReference type="Gene3D" id="1.20.1420.30">
    <property type="entry name" value="NCX, central ion-binding region"/>
    <property type="match status" value="2"/>
</dbReference>
<keyword evidence="16" id="KW-0739">Sodium transport</keyword>
<feature type="transmembrane region" description="Helical" evidence="17">
    <location>
        <begin position="180"/>
        <end position="198"/>
    </location>
</feature>
<keyword evidence="14" id="KW-0406">Ion transport</keyword>
<evidence type="ECO:0000256" key="12">
    <source>
        <dbReference type="ARBA" id="ARBA00022989"/>
    </source>
</evidence>
<dbReference type="GO" id="GO:0015293">
    <property type="term" value="F:symporter activity"/>
    <property type="evidence" value="ECO:0007669"/>
    <property type="project" value="UniProtKB-KW"/>
</dbReference>
<keyword evidence="5" id="KW-0633">Potassium transport</keyword>
<feature type="domain" description="Sodium/calcium exchanger membrane region" evidence="18">
    <location>
        <begin position="81"/>
        <end position="223"/>
    </location>
</feature>
<dbReference type="AlphaFoldDB" id="A0A814D968"/>
<evidence type="ECO:0000256" key="9">
    <source>
        <dbReference type="ARBA" id="ARBA00022837"/>
    </source>
</evidence>
<dbReference type="InterPro" id="IPR044880">
    <property type="entry name" value="NCX_ion-bd_dom_sf"/>
</dbReference>
<keyword evidence="11" id="KW-0630">Potassium</keyword>
<evidence type="ECO:0000256" key="17">
    <source>
        <dbReference type="SAM" id="Phobius"/>
    </source>
</evidence>
<feature type="transmembrane region" description="Helical" evidence="17">
    <location>
        <begin position="77"/>
        <end position="95"/>
    </location>
</feature>
<keyword evidence="7 17" id="KW-0812">Transmembrane</keyword>
<evidence type="ECO:0000256" key="2">
    <source>
        <dbReference type="ARBA" id="ARBA00005364"/>
    </source>
</evidence>
<dbReference type="Proteomes" id="UP000663879">
    <property type="component" value="Unassembled WGS sequence"/>
</dbReference>
<dbReference type="PANTHER" id="PTHR10846:SF73">
    <property type="entry name" value="SODIUM_CALCIUM EXCHANGER MEMBRANE REGION DOMAIN-CONTAINING PROTEIN"/>
    <property type="match status" value="1"/>
</dbReference>
<keyword evidence="3" id="KW-0813">Transport</keyword>
<comment type="subcellular location">
    <subcellularLocation>
        <location evidence="1">Membrane</location>
        <topology evidence="1">Multi-pass membrane protein</topology>
    </subcellularLocation>
</comment>
<feature type="transmembrane region" description="Helical" evidence="17">
    <location>
        <begin position="459"/>
        <end position="479"/>
    </location>
</feature>
<evidence type="ECO:0000256" key="3">
    <source>
        <dbReference type="ARBA" id="ARBA00022448"/>
    </source>
</evidence>
<dbReference type="GO" id="GO:0005262">
    <property type="term" value="F:calcium channel activity"/>
    <property type="evidence" value="ECO:0007669"/>
    <property type="project" value="TreeGrafter"/>
</dbReference>
<feature type="domain" description="Sodium/calcium exchanger membrane region" evidence="18">
    <location>
        <begin position="326"/>
        <end position="474"/>
    </location>
</feature>
<feature type="transmembrane region" description="Helical" evidence="17">
    <location>
        <begin position="425"/>
        <end position="450"/>
    </location>
</feature>
<evidence type="ECO:0000256" key="1">
    <source>
        <dbReference type="ARBA" id="ARBA00004141"/>
    </source>
</evidence>
<sequence length="490" mass="54836">MDFFLSKKSICFIALLISFSILGTSKYLTRKLINDSLKSQKTFSLENSNETTECRNRTIDEFPDDFMTMQQRKNGGIIVHILITVYIFCAIAIVCDEYFVQSLNRISKDLDLRDDVAGATFMAAGSSSPELFTSVIGVLIAKSDVGVGTIVGSAVFNVLFIIAVCALTAKTVLTIDWYPLTRDCMFYIVSIGALILVIRDGYVHWYEALVLLVLYIFYILLMYFNERIQFLIRSKFNMFGVYGLEDENIRLIDPDNLGASPIKRPRSVASFDDDNDDDNSDPIDIFQLPSSLIGKLVYLTLFPINLTFFLTIPDCRRQTFRKFPLYFITFIVSIIYLSVLTYVLVWMVVIICFTLDIPDTVAGLTILACGTSVPEVVSGILVTRKGKGEMAISNSIGSNVFDILICLGLPWFISTLSNLDKPVKIFSGGLVYTAVILLTTVVVLIIGFILNKWKLSKKFGVIMLVCWAVATTISCLFELDVFGKFSIPLC</sequence>
<keyword evidence="12 17" id="KW-1133">Transmembrane helix</keyword>
<comment type="caution">
    <text evidence="19">The sequence shown here is derived from an EMBL/GenBank/DDBJ whole genome shotgun (WGS) entry which is preliminary data.</text>
</comment>
<keyword evidence="15 17" id="KW-0472">Membrane</keyword>
<feature type="transmembrane region" description="Helical" evidence="17">
    <location>
        <begin position="147"/>
        <end position="168"/>
    </location>
</feature>
<accession>A0A814D968</accession>
<evidence type="ECO:0000259" key="18">
    <source>
        <dbReference type="Pfam" id="PF01699"/>
    </source>
</evidence>
<protein>
    <recommendedName>
        <fullName evidence="18">Sodium/calcium exchanger membrane region domain-containing protein</fullName>
    </recommendedName>
</protein>
<evidence type="ECO:0000256" key="15">
    <source>
        <dbReference type="ARBA" id="ARBA00023136"/>
    </source>
</evidence>
<dbReference type="FunFam" id="1.20.1420.30:FF:000009">
    <property type="entry name" value="sodium/potassium/calcium exchanger 5 isoform X2"/>
    <property type="match status" value="1"/>
</dbReference>
<reference evidence="19" key="1">
    <citation type="submission" date="2021-02" db="EMBL/GenBank/DDBJ databases">
        <authorList>
            <person name="Nowell W R."/>
        </authorList>
    </citation>
    <scope>NUCLEOTIDE SEQUENCE</scope>
    <source>
        <strain evidence="19">Ploen Becks lab</strain>
    </source>
</reference>
<keyword evidence="13" id="KW-0915">Sodium</keyword>
<feature type="transmembrane region" description="Helical" evidence="17">
    <location>
        <begin position="395"/>
        <end position="413"/>
    </location>
</feature>
<dbReference type="Pfam" id="PF01699">
    <property type="entry name" value="Na_Ca_ex"/>
    <property type="match status" value="2"/>
</dbReference>
<dbReference type="PANTHER" id="PTHR10846">
    <property type="entry name" value="SODIUM/POTASSIUM/CALCIUM EXCHANGER"/>
    <property type="match status" value="1"/>
</dbReference>
<keyword evidence="8" id="KW-0732">Signal</keyword>
<evidence type="ECO:0000256" key="16">
    <source>
        <dbReference type="ARBA" id="ARBA00023201"/>
    </source>
</evidence>
<feature type="transmembrane region" description="Helical" evidence="17">
    <location>
        <begin position="325"/>
        <end position="349"/>
    </location>
</feature>
<feature type="transmembrane region" description="Helical" evidence="17">
    <location>
        <begin position="204"/>
        <end position="224"/>
    </location>
</feature>
<evidence type="ECO:0000313" key="19">
    <source>
        <dbReference type="EMBL" id="CAF0951174.1"/>
    </source>
</evidence>
<evidence type="ECO:0000256" key="11">
    <source>
        <dbReference type="ARBA" id="ARBA00022958"/>
    </source>
</evidence>
<keyword evidence="6" id="KW-0109">Calcium transport</keyword>
<feature type="transmembrane region" description="Helical" evidence="17">
    <location>
        <begin position="116"/>
        <end position="141"/>
    </location>
</feature>
<dbReference type="EMBL" id="CAJNOC010002782">
    <property type="protein sequence ID" value="CAF0951174.1"/>
    <property type="molecule type" value="Genomic_DNA"/>
</dbReference>
<evidence type="ECO:0000256" key="6">
    <source>
        <dbReference type="ARBA" id="ARBA00022568"/>
    </source>
</evidence>
<keyword evidence="20" id="KW-1185">Reference proteome</keyword>
<gene>
    <name evidence="19" type="ORF">OXX778_LOCUS13950</name>
</gene>
<evidence type="ECO:0000313" key="20">
    <source>
        <dbReference type="Proteomes" id="UP000663879"/>
    </source>
</evidence>
<evidence type="ECO:0000256" key="14">
    <source>
        <dbReference type="ARBA" id="ARBA00023065"/>
    </source>
</evidence>
<evidence type="ECO:0000256" key="13">
    <source>
        <dbReference type="ARBA" id="ARBA00023053"/>
    </source>
</evidence>
<evidence type="ECO:0000256" key="5">
    <source>
        <dbReference type="ARBA" id="ARBA00022538"/>
    </source>
</evidence>
<feature type="transmembrane region" description="Helical" evidence="17">
    <location>
        <begin position="361"/>
        <end position="383"/>
    </location>
</feature>
<dbReference type="GO" id="GO:0006874">
    <property type="term" value="P:intracellular calcium ion homeostasis"/>
    <property type="evidence" value="ECO:0007669"/>
    <property type="project" value="TreeGrafter"/>
</dbReference>
<dbReference type="NCBIfam" id="TIGR00367">
    <property type="entry name" value="calcium/sodium antiporter"/>
    <property type="match status" value="1"/>
</dbReference>
<evidence type="ECO:0000256" key="10">
    <source>
        <dbReference type="ARBA" id="ARBA00022847"/>
    </source>
</evidence>
<dbReference type="GO" id="GO:0005886">
    <property type="term" value="C:plasma membrane"/>
    <property type="evidence" value="ECO:0007669"/>
    <property type="project" value="TreeGrafter"/>
</dbReference>
<keyword evidence="10" id="KW-0769">Symport</keyword>
<dbReference type="InterPro" id="IPR004481">
    <property type="entry name" value="K/Na/Ca-exchanger"/>
</dbReference>
<keyword evidence="4" id="KW-0050">Antiport</keyword>
<organism evidence="19 20">
    <name type="scientific">Brachionus calyciflorus</name>
    <dbReference type="NCBI Taxonomy" id="104777"/>
    <lineage>
        <taxon>Eukaryota</taxon>
        <taxon>Metazoa</taxon>
        <taxon>Spiralia</taxon>
        <taxon>Gnathifera</taxon>
        <taxon>Rotifera</taxon>
        <taxon>Eurotatoria</taxon>
        <taxon>Monogononta</taxon>
        <taxon>Pseudotrocha</taxon>
        <taxon>Ploima</taxon>
        <taxon>Brachionidae</taxon>
        <taxon>Brachionus</taxon>
    </lineage>
</organism>
<dbReference type="GO" id="GO:0008273">
    <property type="term" value="F:calcium, potassium:sodium antiporter activity"/>
    <property type="evidence" value="ECO:0007669"/>
    <property type="project" value="TreeGrafter"/>
</dbReference>
<name>A0A814D968_9BILA</name>